<reference evidence="2 3" key="1">
    <citation type="submission" date="2019-11" db="EMBL/GenBank/DDBJ databases">
        <title>Whole genome sequence of Oryza granulata.</title>
        <authorList>
            <person name="Li W."/>
        </authorList>
    </citation>
    <scope>NUCLEOTIDE SEQUENCE [LARGE SCALE GENOMIC DNA]</scope>
    <source>
        <strain evidence="3">cv. Menghai</strain>
        <tissue evidence="2">Leaf</tissue>
    </source>
</reference>
<evidence type="ECO:0000256" key="1">
    <source>
        <dbReference type="SAM" id="MobiDB-lite"/>
    </source>
</evidence>
<keyword evidence="3" id="KW-1185">Reference proteome</keyword>
<dbReference type="AlphaFoldDB" id="A0A6G1EA49"/>
<organism evidence="2 3">
    <name type="scientific">Oryza meyeriana var. granulata</name>
    <dbReference type="NCBI Taxonomy" id="110450"/>
    <lineage>
        <taxon>Eukaryota</taxon>
        <taxon>Viridiplantae</taxon>
        <taxon>Streptophyta</taxon>
        <taxon>Embryophyta</taxon>
        <taxon>Tracheophyta</taxon>
        <taxon>Spermatophyta</taxon>
        <taxon>Magnoliopsida</taxon>
        <taxon>Liliopsida</taxon>
        <taxon>Poales</taxon>
        <taxon>Poaceae</taxon>
        <taxon>BOP clade</taxon>
        <taxon>Oryzoideae</taxon>
        <taxon>Oryzeae</taxon>
        <taxon>Oryzinae</taxon>
        <taxon>Oryza</taxon>
        <taxon>Oryza meyeriana</taxon>
    </lineage>
</organism>
<name>A0A6G1EA49_9ORYZ</name>
<proteinExistence type="predicted"/>
<dbReference type="Proteomes" id="UP000479710">
    <property type="component" value="Unassembled WGS sequence"/>
</dbReference>
<gene>
    <name evidence="2" type="ORF">E2562_011397</name>
</gene>
<evidence type="ECO:0000313" key="2">
    <source>
        <dbReference type="EMBL" id="KAF0921650.1"/>
    </source>
</evidence>
<sequence length="87" mass="9056">MPLDPPAPPSPASPATPSSSEPASSEAAGSPPCSGRCPPEDELSVNDNARFRNILALLSLAAPPLPLPRTSTEESWISDFVPYFGKP</sequence>
<feature type="compositionally biased region" description="Pro residues" evidence="1">
    <location>
        <begin position="1"/>
        <end position="14"/>
    </location>
</feature>
<feature type="compositionally biased region" description="Low complexity" evidence="1">
    <location>
        <begin position="15"/>
        <end position="32"/>
    </location>
</feature>
<dbReference type="EMBL" id="SPHZ02000004">
    <property type="protein sequence ID" value="KAF0921650.1"/>
    <property type="molecule type" value="Genomic_DNA"/>
</dbReference>
<accession>A0A6G1EA49</accession>
<evidence type="ECO:0000313" key="3">
    <source>
        <dbReference type="Proteomes" id="UP000479710"/>
    </source>
</evidence>
<comment type="caution">
    <text evidence="2">The sequence shown here is derived from an EMBL/GenBank/DDBJ whole genome shotgun (WGS) entry which is preliminary data.</text>
</comment>
<feature type="region of interest" description="Disordered" evidence="1">
    <location>
        <begin position="1"/>
        <end position="41"/>
    </location>
</feature>
<protein>
    <submittedName>
        <fullName evidence="2">Uncharacterized protein</fullName>
    </submittedName>
</protein>